<sequence length="83" mass="9085">MKVLAKGRPQKGWSREYTCTGSGNGGGGCGAKLLVEFSDLYMTYSSCMGESETHVTFRCMECAVQTDISYSGPDYHSIRGSRR</sequence>
<accession>A0A1F7W2V0</accession>
<dbReference type="Proteomes" id="UP000177331">
    <property type="component" value="Unassembled WGS sequence"/>
</dbReference>
<comment type="caution">
    <text evidence="1">The sequence shown here is derived from an EMBL/GenBank/DDBJ whole genome shotgun (WGS) entry which is preliminary data.</text>
</comment>
<evidence type="ECO:0000313" key="1">
    <source>
        <dbReference type="EMBL" id="OGL97142.1"/>
    </source>
</evidence>
<dbReference type="EMBL" id="MGFD01000057">
    <property type="protein sequence ID" value="OGL97142.1"/>
    <property type="molecule type" value="Genomic_DNA"/>
</dbReference>
<gene>
    <name evidence="1" type="ORF">A2318_00365</name>
</gene>
<organism evidence="1 2">
    <name type="scientific">Candidatus Uhrbacteria bacterium RIFOXYB2_FULL_45_11</name>
    <dbReference type="NCBI Taxonomy" id="1802421"/>
    <lineage>
        <taxon>Bacteria</taxon>
        <taxon>Candidatus Uhriibacteriota</taxon>
    </lineage>
</organism>
<proteinExistence type="predicted"/>
<reference evidence="1 2" key="1">
    <citation type="journal article" date="2016" name="Nat. Commun.">
        <title>Thousands of microbial genomes shed light on interconnected biogeochemical processes in an aquifer system.</title>
        <authorList>
            <person name="Anantharaman K."/>
            <person name="Brown C.T."/>
            <person name="Hug L.A."/>
            <person name="Sharon I."/>
            <person name="Castelle C.J."/>
            <person name="Probst A.J."/>
            <person name="Thomas B.C."/>
            <person name="Singh A."/>
            <person name="Wilkins M.J."/>
            <person name="Karaoz U."/>
            <person name="Brodie E.L."/>
            <person name="Williams K.H."/>
            <person name="Hubbard S.S."/>
            <person name="Banfield J.F."/>
        </authorList>
    </citation>
    <scope>NUCLEOTIDE SEQUENCE [LARGE SCALE GENOMIC DNA]</scope>
</reference>
<dbReference type="STRING" id="1802421.A2318_00365"/>
<protein>
    <submittedName>
        <fullName evidence="1">Uncharacterized protein</fullName>
    </submittedName>
</protein>
<evidence type="ECO:0000313" key="2">
    <source>
        <dbReference type="Proteomes" id="UP000177331"/>
    </source>
</evidence>
<dbReference type="PROSITE" id="PS51257">
    <property type="entry name" value="PROKAR_LIPOPROTEIN"/>
    <property type="match status" value="1"/>
</dbReference>
<name>A0A1F7W2V0_9BACT</name>
<dbReference type="AlphaFoldDB" id="A0A1F7W2V0"/>